<dbReference type="PANTHER" id="PTHR32370">
    <property type="entry name" value="OS12G0117600 PROTEIN"/>
    <property type="match status" value="1"/>
</dbReference>
<evidence type="ECO:0000313" key="8">
    <source>
        <dbReference type="Proteomes" id="UP000029981"/>
    </source>
</evidence>
<dbReference type="Pfam" id="PF00651">
    <property type="entry name" value="BTB"/>
    <property type="match status" value="1"/>
</dbReference>
<dbReference type="KEGG" id="csv:101212794"/>
<comment type="similarity">
    <text evidence="3">Belongs to the NPH3 family.</text>
</comment>
<evidence type="ECO:0008006" key="9">
    <source>
        <dbReference type="Google" id="ProtNLM"/>
    </source>
</evidence>
<reference evidence="7 8" key="1">
    <citation type="journal article" date="2009" name="Nat. Genet.">
        <title>The genome of the cucumber, Cucumis sativus L.</title>
        <authorList>
            <person name="Huang S."/>
            <person name="Li R."/>
            <person name="Zhang Z."/>
            <person name="Li L."/>
            <person name="Gu X."/>
            <person name="Fan W."/>
            <person name="Lucas W.J."/>
            <person name="Wang X."/>
            <person name="Xie B."/>
            <person name="Ni P."/>
            <person name="Ren Y."/>
            <person name="Zhu H."/>
            <person name="Li J."/>
            <person name="Lin K."/>
            <person name="Jin W."/>
            <person name="Fei Z."/>
            <person name="Li G."/>
            <person name="Staub J."/>
            <person name="Kilian A."/>
            <person name="van der Vossen E.A."/>
            <person name="Wu Y."/>
            <person name="Guo J."/>
            <person name="He J."/>
            <person name="Jia Z."/>
            <person name="Ren Y."/>
            <person name="Tian G."/>
            <person name="Lu Y."/>
            <person name="Ruan J."/>
            <person name="Qian W."/>
            <person name="Wang M."/>
            <person name="Huang Q."/>
            <person name="Li B."/>
            <person name="Xuan Z."/>
            <person name="Cao J."/>
            <person name="Asan"/>
            <person name="Wu Z."/>
            <person name="Zhang J."/>
            <person name="Cai Q."/>
            <person name="Bai Y."/>
            <person name="Zhao B."/>
            <person name="Han Y."/>
            <person name="Li Y."/>
            <person name="Li X."/>
            <person name="Wang S."/>
            <person name="Shi Q."/>
            <person name="Liu S."/>
            <person name="Cho W.K."/>
            <person name="Kim J.Y."/>
            <person name="Xu Y."/>
            <person name="Heller-Uszynska K."/>
            <person name="Miao H."/>
            <person name="Cheng Z."/>
            <person name="Zhang S."/>
            <person name="Wu J."/>
            <person name="Yang Y."/>
            <person name="Kang H."/>
            <person name="Li M."/>
            <person name="Liang H."/>
            <person name="Ren X."/>
            <person name="Shi Z."/>
            <person name="Wen M."/>
            <person name="Jian M."/>
            <person name="Yang H."/>
            <person name="Zhang G."/>
            <person name="Yang Z."/>
            <person name="Chen R."/>
            <person name="Liu S."/>
            <person name="Li J."/>
            <person name="Ma L."/>
            <person name="Liu H."/>
            <person name="Zhou Y."/>
            <person name="Zhao J."/>
            <person name="Fang X."/>
            <person name="Li G."/>
            <person name="Fang L."/>
            <person name="Li Y."/>
            <person name="Liu D."/>
            <person name="Zheng H."/>
            <person name="Zhang Y."/>
            <person name="Qin N."/>
            <person name="Li Z."/>
            <person name="Yang G."/>
            <person name="Yang S."/>
            <person name="Bolund L."/>
            <person name="Kristiansen K."/>
            <person name="Zheng H."/>
            <person name="Li S."/>
            <person name="Zhang X."/>
            <person name="Yang H."/>
            <person name="Wang J."/>
            <person name="Sun R."/>
            <person name="Zhang B."/>
            <person name="Jiang S."/>
            <person name="Wang J."/>
            <person name="Du Y."/>
            <person name="Li S."/>
        </authorList>
    </citation>
    <scope>NUCLEOTIDE SEQUENCE [LARGE SCALE GENOMIC DNA]</scope>
    <source>
        <strain evidence="8">cv. 9930</strain>
    </source>
</reference>
<dbReference type="PROSITE" id="PS51649">
    <property type="entry name" value="NPH3"/>
    <property type="match status" value="1"/>
</dbReference>
<dbReference type="InterPro" id="IPR027356">
    <property type="entry name" value="NPH3_dom"/>
</dbReference>
<protein>
    <recommendedName>
        <fullName evidence="9">BTB domain-containing protein</fullName>
    </recommendedName>
</protein>
<evidence type="ECO:0000259" key="5">
    <source>
        <dbReference type="PROSITE" id="PS50097"/>
    </source>
</evidence>
<dbReference type="eggNOG" id="ENOG502QYIX">
    <property type="taxonomic scope" value="Eukaryota"/>
</dbReference>
<accession>A0A0A0KLI6</accession>
<evidence type="ECO:0000313" key="7">
    <source>
        <dbReference type="EMBL" id="KGN48611.1"/>
    </source>
</evidence>
<dbReference type="SMART" id="SM00225">
    <property type="entry name" value="BTB"/>
    <property type="match status" value="1"/>
</dbReference>
<dbReference type="GO" id="GO:0016567">
    <property type="term" value="P:protein ubiquitination"/>
    <property type="evidence" value="ECO:0007669"/>
    <property type="project" value="UniProtKB-UniPathway"/>
</dbReference>
<dbReference type="UniPathway" id="UPA00143"/>
<dbReference type="SUPFAM" id="SSF54695">
    <property type="entry name" value="POZ domain"/>
    <property type="match status" value="1"/>
</dbReference>
<proteinExistence type="inferred from homology"/>
<feature type="domain" description="BTB" evidence="5">
    <location>
        <begin position="78"/>
        <end position="142"/>
    </location>
</feature>
<evidence type="ECO:0000256" key="1">
    <source>
        <dbReference type="ARBA" id="ARBA00004906"/>
    </source>
</evidence>
<keyword evidence="2" id="KW-0833">Ubl conjugation pathway</keyword>
<dbReference type="InterPro" id="IPR043454">
    <property type="entry name" value="NPH3/RPT2-like"/>
</dbReference>
<name>A0A0A0KLI6_CUCSA</name>
<evidence type="ECO:0000259" key="6">
    <source>
        <dbReference type="PROSITE" id="PS51649"/>
    </source>
</evidence>
<feature type="domain" description="NPH3" evidence="6">
    <location>
        <begin position="236"/>
        <end position="319"/>
    </location>
</feature>
<dbReference type="Gene3D" id="3.30.710.10">
    <property type="entry name" value="Potassium Channel Kv1.1, Chain A"/>
    <property type="match status" value="1"/>
</dbReference>
<feature type="region of interest" description="Disordered" evidence="4">
    <location>
        <begin position="499"/>
        <end position="533"/>
    </location>
</feature>
<dbReference type="Gramene" id="KGN48611">
    <property type="protein sequence ID" value="KGN48611"/>
    <property type="gene ID" value="Csa_6G495650"/>
</dbReference>
<sequence length="543" mass="60635">MHTPPKTRDATFNEMKETDDFTVWQNLRAVDTIYEEDYYEFSSSSSSLSPPLSPPPPPPPNHLYSRVRQWCNVTGIKTDVCIRVNGQCFHLHKDPLASKSSYLKRQLATASDVTLTPPLKLTSKIFTLVADFCYGAPILITPFNVAALRTAAELLEMSDTENNTNDENLVDVTEKYFRRVVAVNRDYASVVFRSCLELLPEAETMAYLGSRCLEAWSLEDEGDNGDITCFEDFKCVDVENFMVLASSLNRRFKCHDLIYNIALLYLKGRGGKITEDQKVLICNFIDCDKLSPNLLLHAVQNPLMPLRFVVRAMLIEQLNTRHSIFSTTTVAAAATKPLPPRPVPKDPLTLGAILKRDAAARESAKLKAAMHATNSRIRTLESQLSSMKKKLQDSEKQRSLSQDAGRGRSASFHYGDEKSSCDNNNSKVVARGQRGSTSFSVSRMSADFKTDYFKFGGGCKPSSDRGSSSNHEGARKSGRSSSFGQRLMNGIKNVFRVSSLGETESKVQNRGDEEEGEDLFEEEGDDDGDDDIVVMRRNQLYVN</sequence>
<reference evidence="7 8" key="4">
    <citation type="journal article" date="2011" name="BMC Genomics">
        <title>RNA-Seq improves annotation of protein-coding genes in the cucumber genome.</title>
        <authorList>
            <person name="Li Z."/>
            <person name="Zhang Z."/>
            <person name="Yan P."/>
            <person name="Huang S."/>
            <person name="Fei Z."/>
            <person name="Lin K."/>
        </authorList>
    </citation>
    <scope>NUCLEOTIDE SEQUENCE [LARGE SCALE GENOMIC DNA]</scope>
    <source>
        <strain evidence="8">cv. 9930</strain>
    </source>
</reference>
<dbReference type="InterPro" id="IPR000210">
    <property type="entry name" value="BTB/POZ_dom"/>
</dbReference>
<organism evidence="7 8">
    <name type="scientific">Cucumis sativus</name>
    <name type="common">Cucumber</name>
    <dbReference type="NCBI Taxonomy" id="3659"/>
    <lineage>
        <taxon>Eukaryota</taxon>
        <taxon>Viridiplantae</taxon>
        <taxon>Streptophyta</taxon>
        <taxon>Embryophyta</taxon>
        <taxon>Tracheophyta</taxon>
        <taxon>Spermatophyta</taxon>
        <taxon>Magnoliopsida</taxon>
        <taxon>eudicotyledons</taxon>
        <taxon>Gunneridae</taxon>
        <taxon>Pentapetalae</taxon>
        <taxon>rosids</taxon>
        <taxon>fabids</taxon>
        <taxon>Cucurbitales</taxon>
        <taxon>Cucurbitaceae</taxon>
        <taxon>Benincaseae</taxon>
        <taxon>Cucumis</taxon>
    </lineage>
</organism>
<evidence type="ECO:0000256" key="3">
    <source>
        <dbReference type="PROSITE-ProRule" id="PRU00982"/>
    </source>
</evidence>
<comment type="pathway">
    <text evidence="1">Protein modification; protein ubiquitination.</text>
</comment>
<dbReference type="PROSITE" id="PS50097">
    <property type="entry name" value="BTB"/>
    <property type="match status" value="1"/>
</dbReference>
<dbReference type="OMA" id="CNYIDCS"/>
<dbReference type="AlphaFoldDB" id="A0A0A0KLI6"/>
<feature type="region of interest" description="Disordered" evidence="4">
    <location>
        <begin position="459"/>
        <end position="485"/>
    </location>
</feature>
<keyword evidence="8" id="KW-1185">Reference proteome</keyword>
<dbReference type="Proteomes" id="UP000029981">
    <property type="component" value="Chromosome 6"/>
</dbReference>
<feature type="region of interest" description="Disordered" evidence="4">
    <location>
        <begin position="380"/>
        <end position="441"/>
    </location>
</feature>
<evidence type="ECO:0000256" key="2">
    <source>
        <dbReference type="ARBA" id="ARBA00022786"/>
    </source>
</evidence>
<dbReference type="OrthoDB" id="407106at2759"/>
<dbReference type="EMBL" id="CM002927">
    <property type="protein sequence ID" value="KGN48611.1"/>
    <property type="molecule type" value="Genomic_DNA"/>
</dbReference>
<evidence type="ECO:0000256" key="4">
    <source>
        <dbReference type="SAM" id="MobiDB-lite"/>
    </source>
</evidence>
<reference evidence="7 8" key="3">
    <citation type="journal article" date="2010" name="BMC Genomics">
        <title>Transcriptome sequencing and comparative analysis of cucumber flowers with different sex types.</title>
        <authorList>
            <person name="Guo S."/>
            <person name="Zheng Y."/>
            <person name="Joung J.G."/>
            <person name="Liu S."/>
            <person name="Zhang Z."/>
            <person name="Crasta O.R."/>
            <person name="Sobral B.W."/>
            <person name="Xu Y."/>
            <person name="Huang S."/>
            <person name="Fei Z."/>
        </authorList>
    </citation>
    <scope>NUCLEOTIDE SEQUENCE [LARGE SCALE GENOMIC DNA]</scope>
    <source>
        <strain evidence="8">cv. 9930</strain>
    </source>
</reference>
<gene>
    <name evidence="7" type="ORF">Csa_6G495650</name>
</gene>
<dbReference type="InterPro" id="IPR011333">
    <property type="entry name" value="SKP1/BTB/POZ_sf"/>
</dbReference>
<feature type="compositionally biased region" description="Acidic residues" evidence="4">
    <location>
        <begin position="512"/>
        <end position="532"/>
    </location>
</feature>
<reference evidence="7 8" key="2">
    <citation type="journal article" date="2009" name="PLoS ONE">
        <title>An integrated genetic and cytogenetic map of the cucumber genome.</title>
        <authorList>
            <person name="Ren Y."/>
            <person name="Zhang Z."/>
            <person name="Liu J."/>
            <person name="Staub J.E."/>
            <person name="Han Y."/>
            <person name="Cheng Z."/>
            <person name="Li X."/>
            <person name="Lu J."/>
            <person name="Miao H."/>
            <person name="Kang H."/>
            <person name="Xie B."/>
            <person name="Gu X."/>
            <person name="Wang X."/>
            <person name="Du Y."/>
            <person name="Jin W."/>
            <person name="Huang S."/>
        </authorList>
    </citation>
    <scope>NUCLEOTIDE SEQUENCE [LARGE SCALE GENOMIC DNA]</scope>
    <source>
        <strain evidence="8">cv. 9930</strain>
    </source>
</reference>